<protein>
    <submittedName>
        <fullName evidence="1">Uncharacterized protein</fullName>
    </submittedName>
</protein>
<accession>A0A645HE20</accession>
<dbReference type="AlphaFoldDB" id="A0A645HE20"/>
<name>A0A645HE20_9ZZZZ</name>
<proteinExistence type="predicted"/>
<reference evidence="1" key="1">
    <citation type="submission" date="2019-08" db="EMBL/GenBank/DDBJ databases">
        <authorList>
            <person name="Kucharzyk K."/>
            <person name="Murdoch R.W."/>
            <person name="Higgins S."/>
            <person name="Loffler F."/>
        </authorList>
    </citation>
    <scope>NUCLEOTIDE SEQUENCE</scope>
</reference>
<gene>
    <name evidence="1" type="ORF">SDC9_184287</name>
</gene>
<organism evidence="1">
    <name type="scientific">bioreactor metagenome</name>
    <dbReference type="NCBI Taxonomy" id="1076179"/>
    <lineage>
        <taxon>unclassified sequences</taxon>
        <taxon>metagenomes</taxon>
        <taxon>ecological metagenomes</taxon>
    </lineage>
</organism>
<sequence length="129" mass="14395">MGDNVVTVVKVSPARLHKGNFVILEERYHLTQPITLRQEIGIKDSHKLARGRSKPGFQCASFVTAAVIAVQQFNVHPDTLIVTYSFSDDLFGGISRVIQDLYLQSIYRIIQAGNGLQQTIDHVTFIVGR</sequence>
<dbReference type="EMBL" id="VSSQ01091103">
    <property type="protein sequence ID" value="MPN36776.1"/>
    <property type="molecule type" value="Genomic_DNA"/>
</dbReference>
<comment type="caution">
    <text evidence="1">The sequence shown here is derived from an EMBL/GenBank/DDBJ whole genome shotgun (WGS) entry which is preliminary data.</text>
</comment>
<evidence type="ECO:0000313" key="1">
    <source>
        <dbReference type="EMBL" id="MPN36776.1"/>
    </source>
</evidence>